<evidence type="ECO:0000256" key="1">
    <source>
        <dbReference type="ARBA" id="ARBA00009947"/>
    </source>
</evidence>
<evidence type="ECO:0000256" key="2">
    <source>
        <dbReference type="RuleBase" id="RU003876"/>
    </source>
</evidence>
<dbReference type="InterPro" id="IPR002164">
    <property type="entry name" value="NAP_family"/>
</dbReference>
<evidence type="ECO:0000313" key="5">
    <source>
        <dbReference type="Proteomes" id="UP001217918"/>
    </source>
</evidence>
<evidence type="ECO:0000313" key="4">
    <source>
        <dbReference type="EMBL" id="KAK2071739.1"/>
    </source>
</evidence>
<dbReference type="SUPFAM" id="SSF143113">
    <property type="entry name" value="NAP-like"/>
    <property type="match status" value="1"/>
</dbReference>
<dbReference type="Gene3D" id="3.30.1120.90">
    <property type="entry name" value="Nucleosome assembly protein"/>
    <property type="match status" value="1"/>
</dbReference>
<dbReference type="InterPro" id="IPR037231">
    <property type="entry name" value="NAP-like_sf"/>
</dbReference>
<comment type="caution">
    <text evidence="4">The sequence shown here is derived from an EMBL/GenBank/DDBJ whole genome shotgun (WGS) entry which is preliminary data.</text>
</comment>
<reference evidence="4" key="1">
    <citation type="journal article" date="2023" name="Mol. Plant Microbe Interact.">
        <title>Elucidating the Obligate Nature and Biological Capacity of an Invasive Fungal Corn Pathogen.</title>
        <authorList>
            <person name="MacCready J.S."/>
            <person name="Roggenkamp E.M."/>
            <person name="Gdanetz K."/>
            <person name="Chilvers M.I."/>
        </authorList>
    </citation>
    <scope>NUCLEOTIDE SEQUENCE</scope>
    <source>
        <strain evidence="4">PM02</strain>
    </source>
</reference>
<dbReference type="GO" id="GO:0006334">
    <property type="term" value="P:nucleosome assembly"/>
    <property type="evidence" value="ECO:0007669"/>
    <property type="project" value="InterPro"/>
</dbReference>
<dbReference type="Proteomes" id="UP001217918">
    <property type="component" value="Unassembled WGS sequence"/>
</dbReference>
<feature type="compositionally biased region" description="Acidic residues" evidence="3">
    <location>
        <begin position="300"/>
        <end position="314"/>
    </location>
</feature>
<organism evidence="4 5">
    <name type="scientific">Phyllachora maydis</name>
    <dbReference type="NCBI Taxonomy" id="1825666"/>
    <lineage>
        <taxon>Eukaryota</taxon>
        <taxon>Fungi</taxon>
        <taxon>Dikarya</taxon>
        <taxon>Ascomycota</taxon>
        <taxon>Pezizomycotina</taxon>
        <taxon>Sordariomycetes</taxon>
        <taxon>Sordariomycetidae</taxon>
        <taxon>Phyllachorales</taxon>
        <taxon>Phyllachoraceae</taxon>
        <taxon>Phyllachora</taxon>
    </lineage>
</organism>
<accession>A0AAD9I713</accession>
<dbReference type="PANTHER" id="PTHR11875">
    <property type="entry name" value="TESTIS-SPECIFIC Y-ENCODED PROTEIN"/>
    <property type="match status" value="1"/>
</dbReference>
<feature type="region of interest" description="Disordered" evidence="3">
    <location>
        <begin position="231"/>
        <end position="275"/>
    </location>
</feature>
<feature type="compositionally biased region" description="Acidic residues" evidence="3">
    <location>
        <begin position="245"/>
        <end position="275"/>
    </location>
</feature>
<keyword evidence="5" id="KW-1185">Reference proteome</keyword>
<sequence length="334" mass="37540">MAAVEEATTVTYEQLADIEREFDDVETEIIRQQVQLTKSLYAKRHRTVAQIPNFWPLVLEQAPPDIDQHIQPSDSALLLSSLTALTVTHFELEATNADRGDPRSVAIRWEFAQNAYFEDAVLEKRFWHRRTRDGWAGLVSEPVAIRWKKGKDLTGGLLDMVKRVWDEEQLKGGKAAAGKTKKRAGLTAEQRALKRKIEDTGLGGLSFFAWFGYVGRRVSAAENELALAKEEERRKLRREGKPAETTEDADENEDAGEDEEDEEDESLEIFPDGDELAIAITQDLWPGAIKYFTQAQEQDALSDDDFESDDEGEDGAGATTGGDDEERPPKKRKA</sequence>
<dbReference type="Pfam" id="PF00956">
    <property type="entry name" value="NAP"/>
    <property type="match status" value="1"/>
</dbReference>
<dbReference type="EMBL" id="JAQQPM010000005">
    <property type="protein sequence ID" value="KAK2071739.1"/>
    <property type="molecule type" value="Genomic_DNA"/>
</dbReference>
<dbReference type="GO" id="GO:0005634">
    <property type="term" value="C:nucleus"/>
    <property type="evidence" value="ECO:0007669"/>
    <property type="project" value="InterPro"/>
</dbReference>
<feature type="compositionally biased region" description="Basic and acidic residues" evidence="3">
    <location>
        <begin position="231"/>
        <end position="244"/>
    </location>
</feature>
<protein>
    <submittedName>
        <fullName evidence="4">Uncharacterized protein</fullName>
    </submittedName>
</protein>
<evidence type="ECO:0000256" key="3">
    <source>
        <dbReference type="SAM" id="MobiDB-lite"/>
    </source>
</evidence>
<gene>
    <name evidence="4" type="ORF">P8C59_006142</name>
</gene>
<proteinExistence type="inferred from homology"/>
<feature type="region of interest" description="Disordered" evidence="3">
    <location>
        <begin position="295"/>
        <end position="334"/>
    </location>
</feature>
<name>A0AAD9I713_9PEZI</name>
<comment type="similarity">
    <text evidence="1 2">Belongs to the nucleosome assembly protein (NAP) family.</text>
</comment>
<dbReference type="AlphaFoldDB" id="A0AAD9I713"/>